<protein>
    <submittedName>
        <fullName evidence="1">Uncharacterized protein</fullName>
    </submittedName>
</protein>
<keyword evidence="2" id="KW-1185">Reference proteome</keyword>
<dbReference type="AlphaFoldDB" id="A0AAD7WJP6"/>
<accession>A0AAD7WJP6</accession>
<comment type="caution">
    <text evidence="1">The sequence shown here is derived from an EMBL/GenBank/DDBJ whole genome shotgun (WGS) entry which is preliminary data.</text>
</comment>
<dbReference type="Proteomes" id="UP001221898">
    <property type="component" value="Unassembled WGS sequence"/>
</dbReference>
<dbReference type="EMBL" id="JAINUG010000085">
    <property type="protein sequence ID" value="KAJ8399180.1"/>
    <property type="molecule type" value="Genomic_DNA"/>
</dbReference>
<gene>
    <name evidence="1" type="ORF">AAFF_G00415590</name>
</gene>
<evidence type="ECO:0000313" key="1">
    <source>
        <dbReference type="EMBL" id="KAJ8399180.1"/>
    </source>
</evidence>
<organism evidence="1 2">
    <name type="scientific">Aldrovandia affinis</name>
    <dbReference type="NCBI Taxonomy" id="143900"/>
    <lineage>
        <taxon>Eukaryota</taxon>
        <taxon>Metazoa</taxon>
        <taxon>Chordata</taxon>
        <taxon>Craniata</taxon>
        <taxon>Vertebrata</taxon>
        <taxon>Euteleostomi</taxon>
        <taxon>Actinopterygii</taxon>
        <taxon>Neopterygii</taxon>
        <taxon>Teleostei</taxon>
        <taxon>Notacanthiformes</taxon>
        <taxon>Halosauridae</taxon>
        <taxon>Aldrovandia</taxon>
    </lineage>
</organism>
<evidence type="ECO:0000313" key="2">
    <source>
        <dbReference type="Proteomes" id="UP001221898"/>
    </source>
</evidence>
<sequence length="83" mass="8640">MGVARRAVRAAVRGGFPGQLRTDPAAERAAAAPGLSLPPVACPAALPVPLLIIGLTGLQRIRQGFHRASLARPLYAPVQLTPR</sequence>
<name>A0AAD7WJP6_9TELE</name>
<proteinExistence type="predicted"/>
<reference evidence="1" key="1">
    <citation type="journal article" date="2023" name="Science">
        <title>Genome structures resolve the early diversification of teleost fishes.</title>
        <authorList>
            <person name="Parey E."/>
            <person name="Louis A."/>
            <person name="Montfort J."/>
            <person name="Bouchez O."/>
            <person name="Roques C."/>
            <person name="Iampietro C."/>
            <person name="Lluch J."/>
            <person name="Castinel A."/>
            <person name="Donnadieu C."/>
            <person name="Desvignes T."/>
            <person name="Floi Bucao C."/>
            <person name="Jouanno E."/>
            <person name="Wen M."/>
            <person name="Mejri S."/>
            <person name="Dirks R."/>
            <person name="Jansen H."/>
            <person name="Henkel C."/>
            <person name="Chen W.J."/>
            <person name="Zahm M."/>
            <person name="Cabau C."/>
            <person name="Klopp C."/>
            <person name="Thompson A.W."/>
            <person name="Robinson-Rechavi M."/>
            <person name="Braasch I."/>
            <person name="Lecointre G."/>
            <person name="Bobe J."/>
            <person name="Postlethwait J.H."/>
            <person name="Berthelot C."/>
            <person name="Roest Crollius H."/>
            <person name="Guiguen Y."/>
        </authorList>
    </citation>
    <scope>NUCLEOTIDE SEQUENCE</scope>
    <source>
        <strain evidence="1">NC1722</strain>
    </source>
</reference>